<evidence type="ECO:0000256" key="10">
    <source>
        <dbReference type="ARBA" id="ARBA00023201"/>
    </source>
</evidence>
<dbReference type="Proteomes" id="UP001236014">
    <property type="component" value="Chromosome"/>
</dbReference>
<evidence type="ECO:0000313" key="13">
    <source>
        <dbReference type="Proteomes" id="UP001236014"/>
    </source>
</evidence>
<feature type="transmembrane region" description="Helical" evidence="11">
    <location>
        <begin position="119"/>
        <end position="143"/>
    </location>
</feature>
<reference evidence="12 13" key="1">
    <citation type="submission" date="2023-06" db="EMBL/GenBank/DDBJ databases">
        <authorList>
            <person name="Oyuntsetseg B."/>
            <person name="Kim S.B."/>
        </authorList>
    </citation>
    <scope>NUCLEOTIDE SEQUENCE [LARGE SCALE GENOMIC DNA]</scope>
    <source>
        <strain evidence="12 13">2-15</strain>
    </source>
</reference>
<keyword evidence="13" id="KW-1185">Reference proteome</keyword>
<dbReference type="AlphaFoldDB" id="A0A9Y2IQI2"/>
<feature type="transmembrane region" description="Helical" evidence="11">
    <location>
        <begin position="236"/>
        <end position="264"/>
    </location>
</feature>
<evidence type="ECO:0000256" key="5">
    <source>
        <dbReference type="ARBA" id="ARBA00022692"/>
    </source>
</evidence>
<keyword evidence="3 11" id="KW-0050">Antiport</keyword>
<dbReference type="Gene3D" id="1.20.1530.10">
    <property type="entry name" value="Na+/H+ antiporter like domain"/>
    <property type="match status" value="1"/>
</dbReference>
<keyword evidence="7 11" id="KW-0915">Sodium</keyword>
<feature type="transmembrane region" description="Helical" evidence="11">
    <location>
        <begin position="422"/>
        <end position="441"/>
    </location>
</feature>
<keyword evidence="5 11" id="KW-0812">Transmembrane</keyword>
<keyword evidence="8 11" id="KW-0406">Ion transport</keyword>
<dbReference type="GO" id="GO:0005886">
    <property type="term" value="C:plasma membrane"/>
    <property type="evidence" value="ECO:0007669"/>
    <property type="project" value="UniProtKB-SubCell"/>
</dbReference>
<dbReference type="KEGG" id="acab:QRX50_24260"/>
<accession>A0A9Y2IQI2</accession>
<dbReference type="InterPro" id="IPR023171">
    <property type="entry name" value="Na/H_antiporter_dom_sf"/>
</dbReference>
<dbReference type="PANTHER" id="PTHR30341:SF0">
    <property type="entry name" value="NA(+)_H(+) ANTIPORTER NHAA"/>
    <property type="match status" value="1"/>
</dbReference>
<evidence type="ECO:0000256" key="11">
    <source>
        <dbReference type="HAMAP-Rule" id="MF_01844"/>
    </source>
</evidence>
<dbReference type="Pfam" id="PF06965">
    <property type="entry name" value="Na_H_antiport_1"/>
    <property type="match status" value="1"/>
</dbReference>
<dbReference type="InterPro" id="IPR004670">
    <property type="entry name" value="NhaA"/>
</dbReference>
<proteinExistence type="inferred from homology"/>
<dbReference type="GO" id="GO:0006885">
    <property type="term" value="P:regulation of pH"/>
    <property type="evidence" value="ECO:0007669"/>
    <property type="project" value="UniProtKB-UniRule"/>
</dbReference>
<evidence type="ECO:0000256" key="9">
    <source>
        <dbReference type="ARBA" id="ARBA00023136"/>
    </source>
</evidence>
<protein>
    <recommendedName>
        <fullName evidence="11">Na(+)/H(+) antiporter NhaA</fullName>
    </recommendedName>
    <alternativeName>
        <fullName evidence="11">Sodium/proton antiporter NhaA</fullName>
    </alternativeName>
</protein>
<evidence type="ECO:0000256" key="3">
    <source>
        <dbReference type="ARBA" id="ARBA00022449"/>
    </source>
</evidence>
<feature type="transmembrane region" description="Helical" evidence="11">
    <location>
        <begin position="388"/>
        <end position="410"/>
    </location>
</feature>
<evidence type="ECO:0000256" key="1">
    <source>
        <dbReference type="ARBA" id="ARBA00004429"/>
    </source>
</evidence>
<keyword evidence="10 11" id="KW-0739">Sodium transport</keyword>
<evidence type="ECO:0000256" key="2">
    <source>
        <dbReference type="ARBA" id="ARBA00022448"/>
    </source>
</evidence>
<evidence type="ECO:0000256" key="4">
    <source>
        <dbReference type="ARBA" id="ARBA00022475"/>
    </source>
</evidence>
<evidence type="ECO:0000256" key="8">
    <source>
        <dbReference type="ARBA" id="ARBA00023065"/>
    </source>
</evidence>
<evidence type="ECO:0000313" key="12">
    <source>
        <dbReference type="EMBL" id="WIX83644.1"/>
    </source>
</evidence>
<feature type="transmembrane region" description="Helical" evidence="11">
    <location>
        <begin position="208"/>
        <end position="224"/>
    </location>
</feature>
<keyword evidence="4 11" id="KW-1003">Cell membrane</keyword>
<name>A0A9Y2IQI2_9PSEU</name>
<dbReference type="RefSeq" id="WP_285974191.1">
    <property type="nucleotide sequence ID" value="NZ_CP127294.1"/>
</dbReference>
<sequence>MKADSSRFNDGLLPHLPSTTRQVSMPLPYVTAGFRRFLLTEAGSAVLLLAATVAALVWANVAGADYDAFWGLHAGVEAGGAHFSLDLREWVNDVAMVVFFTVVGLEISREVSVGELHDVRSIIVPACGALGGLALPAVLYFVFNSSGAAAAGWGIPMSSDTAFLIGVLALFGPRCPDQLRLFLLTLAIGDDIGAITVMAVFYTHHVSVVAIAVAAALVLVLLGLRRLGVWRLAPYLLVGAGLWAAVDASGVHPTLAGVLIGLIVPAGEVDSHARERLRLYGRAVIERADTVRVRLATTAMKATLSANERLQGILHPMSAFVIIPAFGLANAGVQLDGSALRAASTSTVTLGVAVGLIAGNTLGISLGAGIALQTGIGTLPGRVRYSHLIGGAMLAGIGFTIALFITDLAFADPGLQQQAKVGVLAGSLCSAILGSVVLRFLGERLPLCSFDERFSLPELPEGPWRDPSLA</sequence>
<comment type="subcellular location">
    <subcellularLocation>
        <location evidence="1">Cell inner membrane</location>
        <topology evidence="1">Multi-pass membrane protein</topology>
    </subcellularLocation>
    <subcellularLocation>
        <location evidence="11">Cell membrane</location>
        <topology evidence="11">Multi-pass membrane protein</topology>
    </subcellularLocation>
</comment>
<dbReference type="GO" id="GO:0015385">
    <property type="term" value="F:sodium:proton antiporter activity"/>
    <property type="evidence" value="ECO:0007669"/>
    <property type="project" value="UniProtKB-UniRule"/>
</dbReference>
<dbReference type="HAMAP" id="MF_01844">
    <property type="entry name" value="NhaA"/>
    <property type="match status" value="1"/>
</dbReference>
<organism evidence="12 13">
    <name type="scientific">Amycolatopsis carbonis</name>
    <dbReference type="NCBI Taxonomy" id="715471"/>
    <lineage>
        <taxon>Bacteria</taxon>
        <taxon>Bacillati</taxon>
        <taxon>Actinomycetota</taxon>
        <taxon>Actinomycetes</taxon>
        <taxon>Pseudonocardiales</taxon>
        <taxon>Pseudonocardiaceae</taxon>
        <taxon>Amycolatopsis</taxon>
    </lineage>
</organism>
<feature type="transmembrane region" description="Helical" evidence="11">
    <location>
        <begin position="149"/>
        <end position="171"/>
    </location>
</feature>
<gene>
    <name evidence="11 12" type="primary">nhaA</name>
    <name evidence="12" type="ORF">QRX50_24260</name>
</gene>
<feature type="transmembrane region" description="Helical" evidence="11">
    <location>
        <begin position="347"/>
        <end position="368"/>
    </location>
</feature>
<keyword evidence="6 11" id="KW-1133">Transmembrane helix</keyword>
<feature type="transmembrane region" description="Helical" evidence="11">
    <location>
        <begin position="313"/>
        <end position="335"/>
    </location>
</feature>
<comment type="similarity">
    <text evidence="11">Belongs to the NhaA Na(+)/H(+) (TC 2.A.33) antiporter family.</text>
</comment>
<evidence type="ECO:0000256" key="7">
    <source>
        <dbReference type="ARBA" id="ARBA00023053"/>
    </source>
</evidence>
<dbReference type="PANTHER" id="PTHR30341">
    <property type="entry name" value="SODIUM ION/PROTON ANTIPORTER NHAA-RELATED"/>
    <property type="match status" value="1"/>
</dbReference>
<keyword evidence="2 11" id="KW-0813">Transport</keyword>
<dbReference type="NCBIfam" id="TIGR00773">
    <property type="entry name" value="NhaA"/>
    <property type="match status" value="1"/>
</dbReference>
<keyword evidence="9 11" id="KW-0472">Membrane</keyword>
<feature type="transmembrane region" description="Helical" evidence="11">
    <location>
        <begin position="37"/>
        <end position="59"/>
    </location>
</feature>
<comment type="catalytic activity">
    <reaction evidence="11">
        <text>Na(+)(in) + 2 H(+)(out) = Na(+)(out) + 2 H(+)(in)</text>
        <dbReference type="Rhea" id="RHEA:29251"/>
        <dbReference type="ChEBI" id="CHEBI:15378"/>
        <dbReference type="ChEBI" id="CHEBI:29101"/>
    </reaction>
</comment>
<evidence type="ECO:0000256" key="6">
    <source>
        <dbReference type="ARBA" id="ARBA00022989"/>
    </source>
</evidence>
<comment type="function">
    <text evidence="11">Na(+)/H(+) antiporter that extrudes sodium in exchange for external protons.</text>
</comment>
<dbReference type="EMBL" id="CP127294">
    <property type="protein sequence ID" value="WIX83644.1"/>
    <property type="molecule type" value="Genomic_DNA"/>
</dbReference>